<reference evidence="2" key="1">
    <citation type="submission" date="2021-07" db="EMBL/GenBank/DDBJ databases">
        <authorList>
            <person name="Catto M.A."/>
            <person name="Jacobson A."/>
            <person name="Kennedy G."/>
            <person name="Labadie P."/>
            <person name="Hunt B.G."/>
            <person name="Srinivasan R."/>
        </authorList>
    </citation>
    <scope>NUCLEOTIDE SEQUENCE</scope>
    <source>
        <strain evidence="2">PL_HMW_Pooled</strain>
        <tissue evidence="2">Head</tissue>
    </source>
</reference>
<dbReference type="Proteomes" id="UP001219518">
    <property type="component" value="Unassembled WGS sequence"/>
</dbReference>
<dbReference type="InterPro" id="IPR017983">
    <property type="entry name" value="GPCR_2_secretin-like_CS"/>
</dbReference>
<evidence type="ECO:0000313" key="3">
    <source>
        <dbReference type="Proteomes" id="UP001219518"/>
    </source>
</evidence>
<feature type="domain" description="G-protein coupled receptors family 2 profile 1" evidence="1">
    <location>
        <begin position="61"/>
        <end position="127"/>
    </location>
</feature>
<dbReference type="InterPro" id="IPR036445">
    <property type="entry name" value="GPCR_2_extracell_dom_sf"/>
</dbReference>
<dbReference type="Gene3D" id="4.10.1240.10">
    <property type="entry name" value="GPCR, family 2, extracellular hormone receptor domain"/>
    <property type="match status" value="1"/>
</dbReference>
<accession>A0AAE1LCK8</accession>
<dbReference type="GO" id="GO:0005886">
    <property type="term" value="C:plasma membrane"/>
    <property type="evidence" value="ECO:0007669"/>
    <property type="project" value="TreeGrafter"/>
</dbReference>
<protein>
    <submittedName>
        <fullName evidence="2">Calcitonin receptor</fullName>
    </submittedName>
</protein>
<gene>
    <name evidence="2" type="ORF">KUF71_023231</name>
</gene>
<dbReference type="GO" id="GO:0008528">
    <property type="term" value="F:G protein-coupled peptide receptor activity"/>
    <property type="evidence" value="ECO:0007669"/>
    <property type="project" value="TreeGrafter"/>
</dbReference>
<dbReference type="SMART" id="SM00008">
    <property type="entry name" value="HormR"/>
    <property type="match status" value="1"/>
</dbReference>
<keyword evidence="3" id="KW-1185">Reference proteome</keyword>
<dbReference type="Pfam" id="PF02793">
    <property type="entry name" value="HRM"/>
    <property type="match status" value="1"/>
</dbReference>
<sequence length="148" mass="15821">ADHVFSGPEEQSRHIDEMHERCLAQGALDWNRTAVLGGLAQGVQGLAQGLAQGLGAELGWCPMAWDGLMCWNATPAASTAVQPCPAYIAGFDTQENATRRCLSDGTWFVNLTMNRTWTNYTMCHHGVATVVVSLPDSANSSLVAVSLS</sequence>
<dbReference type="EMBL" id="JAHWGI010000337">
    <property type="protein sequence ID" value="KAK3913774.1"/>
    <property type="molecule type" value="Genomic_DNA"/>
</dbReference>
<name>A0AAE1LCK8_9NEOP</name>
<dbReference type="PROSITE" id="PS50227">
    <property type="entry name" value="G_PROTEIN_RECEP_F2_3"/>
    <property type="match status" value="1"/>
</dbReference>
<organism evidence="2 3">
    <name type="scientific">Frankliniella fusca</name>
    <dbReference type="NCBI Taxonomy" id="407009"/>
    <lineage>
        <taxon>Eukaryota</taxon>
        <taxon>Metazoa</taxon>
        <taxon>Ecdysozoa</taxon>
        <taxon>Arthropoda</taxon>
        <taxon>Hexapoda</taxon>
        <taxon>Insecta</taxon>
        <taxon>Pterygota</taxon>
        <taxon>Neoptera</taxon>
        <taxon>Paraneoptera</taxon>
        <taxon>Thysanoptera</taxon>
        <taxon>Terebrantia</taxon>
        <taxon>Thripoidea</taxon>
        <taxon>Thripidae</taxon>
        <taxon>Frankliniella</taxon>
    </lineage>
</organism>
<dbReference type="AlphaFoldDB" id="A0AAE1LCK8"/>
<dbReference type="InterPro" id="IPR050332">
    <property type="entry name" value="GPCR_2"/>
</dbReference>
<dbReference type="PROSITE" id="PS00649">
    <property type="entry name" value="G_PROTEIN_RECEP_F2_1"/>
    <property type="match status" value="1"/>
</dbReference>
<dbReference type="SUPFAM" id="SSF111418">
    <property type="entry name" value="Hormone receptor domain"/>
    <property type="match status" value="1"/>
</dbReference>
<keyword evidence="2" id="KW-0675">Receptor</keyword>
<dbReference type="InterPro" id="IPR001879">
    <property type="entry name" value="GPCR_2_extracellular_dom"/>
</dbReference>
<proteinExistence type="predicted"/>
<feature type="non-terminal residue" evidence="2">
    <location>
        <position position="1"/>
    </location>
</feature>
<dbReference type="GO" id="GO:0007188">
    <property type="term" value="P:adenylate cyclase-modulating G protein-coupled receptor signaling pathway"/>
    <property type="evidence" value="ECO:0007669"/>
    <property type="project" value="TreeGrafter"/>
</dbReference>
<comment type="caution">
    <text evidence="2">The sequence shown here is derived from an EMBL/GenBank/DDBJ whole genome shotgun (WGS) entry which is preliminary data.</text>
</comment>
<evidence type="ECO:0000313" key="2">
    <source>
        <dbReference type="EMBL" id="KAK3913774.1"/>
    </source>
</evidence>
<dbReference type="PANTHER" id="PTHR45620">
    <property type="entry name" value="PDF RECEPTOR-LIKE PROTEIN-RELATED"/>
    <property type="match status" value="1"/>
</dbReference>
<reference evidence="2" key="2">
    <citation type="journal article" date="2023" name="BMC Genomics">
        <title>Pest status, molecular evolution, and epigenetic factors derived from the genome assembly of Frankliniella fusca, a thysanopteran phytovirus vector.</title>
        <authorList>
            <person name="Catto M.A."/>
            <person name="Labadie P.E."/>
            <person name="Jacobson A.L."/>
            <person name="Kennedy G.G."/>
            <person name="Srinivasan R."/>
            <person name="Hunt B.G."/>
        </authorList>
    </citation>
    <scope>NUCLEOTIDE SEQUENCE</scope>
    <source>
        <strain evidence="2">PL_HMW_Pooled</strain>
    </source>
</reference>
<evidence type="ECO:0000259" key="1">
    <source>
        <dbReference type="PROSITE" id="PS50227"/>
    </source>
</evidence>